<feature type="compositionally biased region" description="Gly residues" evidence="1">
    <location>
        <begin position="1174"/>
        <end position="1188"/>
    </location>
</feature>
<feature type="compositionally biased region" description="Gly residues" evidence="1">
    <location>
        <begin position="1"/>
        <end position="19"/>
    </location>
</feature>
<feature type="region of interest" description="Disordered" evidence="1">
    <location>
        <begin position="1386"/>
        <end position="1418"/>
    </location>
</feature>
<protein>
    <recommendedName>
        <fullName evidence="2">Rab-GAP TBC domain-containing protein</fullName>
    </recommendedName>
</protein>
<dbReference type="STRING" id="93625.A0A409VYA0"/>
<feature type="compositionally biased region" description="Gly residues" evidence="1">
    <location>
        <begin position="1388"/>
        <end position="1407"/>
    </location>
</feature>
<feature type="compositionally biased region" description="Polar residues" evidence="1">
    <location>
        <begin position="867"/>
        <end position="876"/>
    </location>
</feature>
<feature type="region of interest" description="Disordered" evidence="1">
    <location>
        <begin position="293"/>
        <end position="561"/>
    </location>
</feature>
<comment type="caution">
    <text evidence="3">The sequence shown here is derived from an EMBL/GenBank/DDBJ whole genome shotgun (WGS) entry which is preliminary data.</text>
</comment>
<feature type="region of interest" description="Disordered" evidence="1">
    <location>
        <begin position="1009"/>
        <end position="1108"/>
    </location>
</feature>
<dbReference type="SUPFAM" id="SSF47923">
    <property type="entry name" value="Ypt/Rab-GAP domain of gyp1p"/>
    <property type="match status" value="2"/>
</dbReference>
<feature type="compositionally biased region" description="Basic and acidic residues" evidence="1">
    <location>
        <begin position="711"/>
        <end position="726"/>
    </location>
</feature>
<feature type="domain" description="Rab-GAP TBC" evidence="2">
    <location>
        <begin position="1328"/>
        <end position="1570"/>
    </location>
</feature>
<feature type="compositionally biased region" description="Low complexity" evidence="1">
    <location>
        <begin position="1207"/>
        <end position="1220"/>
    </location>
</feature>
<feature type="compositionally biased region" description="Low complexity" evidence="1">
    <location>
        <begin position="1303"/>
        <end position="1312"/>
    </location>
</feature>
<feature type="compositionally biased region" description="Low complexity" evidence="1">
    <location>
        <begin position="731"/>
        <end position="821"/>
    </location>
</feature>
<feature type="region of interest" description="Disordered" evidence="1">
    <location>
        <begin position="585"/>
        <end position="951"/>
    </location>
</feature>
<feature type="compositionally biased region" description="Pro residues" evidence="1">
    <location>
        <begin position="502"/>
        <end position="515"/>
    </location>
</feature>
<sequence length="1688" mass="174963">VGRGSGSTGYGGGGGGYGEGGEEEERPPPVPDDARVRSDSVGQGQGQAHGQGVRRADERKEEEHDGAHKHKDETWEEENDHDHTITEIPSQQQQPQARMRGSTEREREQERTQRTMSVGSDASVYTQNSRLSAISTAQDVGGLEAALGLRGGGDTDETTARIVQVTGHTRPAPLNLSKSKDTSLTAPTTNADGSVFVRSPLLNTTWGSPLSSPDYATSVMSPKSSSVFYTPVPGSVHSARGGYAEGEGEGCARSPTLLMSPTLGGFASQMRMRLEEERRSPNPERQEFTVLEKEIEEKDEQEQDKSGLGHRIVVEDEDELPSRILNTSTDSAGSSPEPELAEESLLMAGKHLAPLVVANRTPSPSIREGGSDEGDVSGTSGLAGRLRSLEEDEKQEQEREKEEVKEKEKENTLTLSPPAPSHLRPSLRELREGGTVLVPGTNQRRSLFLPHPNAPKAPVGTETAGPMYIAAQQPTPQTPAQTQSLPASHQQQQQYPIQQRGPLPPGAHPPPPGYPYPHAHPHPPPRPNLFTVIRMALSLPPRSAVPPPPSGQPPRPTMPLRGPTIYGRTDVDLGAAMGPVPIQFSVEPPLASAPPPGAQGQGQGREAPRVQMMAKRQGQGQGQGQASRSKSVGPGLTPAGAGPRMGVVSPPPGSPGGVGGAVAEPMPPGAGGGGVIPRANFFPKAAGLRPRSRSFSGFNSTTAEAPVPIQRSREDSEVLSAKDIKRSLIKTTSLSSLSPSPPSATTTTSSLSQSQSPSASSLSPPTSSLSPPASIATTTSSLSPTPTSTSAPNTNTTLSKISLTSSPLRPSPLSLSSVKPSSPSPSSPSLKSPVPLSPTPKSPGGPNSHANAKPPLSPVGTKPPSSPLAQSFTFPKSSGGGSRPGSPAQMQAQQQQPGLGSGLGSPLFGSMRAMQQQGQQGQHPLRQLSGSGSGGEAEAQGGVRTTLPASLRATNSLASNAASSPLNANANANVNGMNISPPFASAPGRTASLQALPVSRNINIDSDAMSVRSARAQQQQQQQPPPPSSAPNPSVLTLGGSGGGAGTGERAGERGAGTGERGPGVARQTSLRSKLSLPNLRRKVSKLDDDSSSAFNLNYSGSNNNNNNHEEMHTQMQMLQVQDMEFELVRPSMAHHFNREMGAARGSEDSGVLGGSANAGANAGAGAREREGSFDGGSGGSGGNGGGFLRAESPAMSITSGGRRSRSPSGLADGASSAQGQGHGSWVPQTRPPQVSRAMSGSGDGSAESMDAHRQRELKWMGIISPTSSGAAGAGSPSVVASAPSPSPSSGASVSAPPPPPSSSASTAQSTSDALRKSKKVRKLLVDGVPSSVRYLVWSFLTDGKGRCVPGVYAQLGARGWQHGRGNGNGQGRELVREEMERDARDVVGGGGGAGNGGARGSGGGYGDSWEAAGGDKERGRREREVVGLLQAYLNMVPDVVYSRGLTQIVSHLLLLAPEEDAFWIFVSMMDAHLRPYFSAARLGAAGAGQAAGTGTGTEATLQMEVDATLLSRALEVNDAALAKKLFVDGGGGLGLRPARVCAPWFSSLFVGVLPAEYLNRIWDLFLFDGIPFLIRAALALLTCCRRPLLDSTCASEAQVLAVLERPPQAWLPASPEGFLALAQGVKMKDEEVRKTRVKMEVAMKRGTMAQAQGAGGALGLGLGGGKGKPRVASVGGVGVNIISLPRM</sequence>
<accession>A0A409VYA0</accession>
<feature type="region of interest" description="Disordered" evidence="1">
    <location>
        <begin position="1"/>
        <end position="126"/>
    </location>
</feature>
<gene>
    <name evidence="3" type="ORF">CVT25_004682</name>
</gene>
<dbReference type="InterPro" id="IPR000195">
    <property type="entry name" value="Rab-GAP-TBC_dom"/>
</dbReference>
<proteinExistence type="predicted"/>
<feature type="compositionally biased region" description="Low complexity" evidence="1">
    <location>
        <begin position="470"/>
        <end position="501"/>
    </location>
</feature>
<feature type="compositionally biased region" description="Low complexity" evidence="1">
    <location>
        <begin position="1096"/>
        <end position="1107"/>
    </location>
</feature>
<feature type="compositionally biased region" description="Basic and acidic residues" evidence="1">
    <location>
        <begin position="54"/>
        <end position="73"/>
    </location>
</feature>
<feature type="compositionally biased region" description="Low complexity" evidence="1">
    <location>
        <begin position="1155"/>
        <end position="1166"/>
    </location>
</feature>
<feature type="compositionally biased region" description="Polar residues" evidence="1">
    <location>
        <begin position="116"/>
        <end position="126"/>
    </location>
</feature>
<feature type="compositionally biased region" description="Basic and acidic residues" evidence="1">
    <location>
        <begin position="396"/>
        <end position="411"/>
    </location>
</feature>
<dbReference type="Gene3D" id="1.10.8.270">
    <property type="entry name" value="putative rabgap domain of human tbc1 domain family member 14 like domains"/>
    <property type="match status" value="1"/>
</dbReference>
<dbReference type="PROSITE" id="PS50086">
    <property type="entry name" value="TBC_RABGAP"/>
    <property type="match status" value="1"/>
</dbReference>
<dbReference type="EMBL" id="NHYD01003873">
    <property type="protein sequence ID" value="PPQ71211.1"/>
    <property type="molecule type" value="Genomic_DNA"/>
</dbReference>
<dbReference type="SMART" id="SM00164">
    <property type="entry name" value="TBC"/>
    <property type="match status" value="1"/>
</dbReference>
<organism evidence="3 4">
    <name type="scientific">Psilocybe cyanescens</name>
    <dbReference type="NCBI Taxonomy" id="93625"/>
    <lineage>
        <taxon>Eukaryota</taxon>
        <taxon>Fungi</taxon>
        <taxon>Dikarya</taxon>
        <taxon>Basidiomycota</taxon>
        <taxon>Agaricomycotina</taxon>
        <taxon>Agaricomycetes</taxon>
        <taxon>Agaricomycetidae</taxon>
        <taxon>Agaricales</taxon>
        <taxon>Agaricineae</taxon>
        <taxon>Strophariaceae</taxon>
        <taxon>Psilocybe</taxon>
    </lineage>
</organism>
<dbReference type="Proteomes" id="UP000283269">
    <property type="component" value="Unassembled WGS sequence"/>
</dbReference>
<feature type="non-terminal residue" evidence="3">
    <location>
        <position position="1"/>
    </location>
</feature>
<feature type="compositionally biased region" description="Polar residues" evidence="1">
    <location>
        <begin position="693"/>
        <end position="703"/>
    </location>
</feature>
<evidence type="ECO:0000256" key="1">
    <source>
        <dbReference type="SAM" id="MobiDB-lite"/>
    </source>
</evidence>
<feature type="compositionally biased region" description="Low complexity" evidence="1">
    <location>
        <begin position="884"/>
        <end position="922"/>
    </location>
</feature>
<reference evidence="3 4" key="1">
    <citation type="journal article" date="2018" name="Evol. Lett.">
        <title>Horizontal gene cluster transfer increased hallucinogenic mushroom diversity.</title>
        <authorList>
            <person name="Reynolds H.T."/>
            <person name="Vijayakumar V."/>
            <person name="Gluck-Thaler E."/>
            <person name="Korotkin H.B."/>
            <person name="Matheny P.B."/>
            <person name="Slot J.C."/>
        </authorList>
    </citation>
    <scope>NUCLEOTIDE SEQUENCE [LARGE SCALE GENOMIC DNA]</scope>
    <source>
        <strain evidence="3 4">2631</strain>
    </source>
</reference>
<dbReference type="PANTHER" id="PTHR40903:SF1">
    <property type="entry name" value="HYPHALLY REGULATED CELL WALL PROTEIN 3"/>
    <property type="match status" value="1"/>
</dbReference>
<evidence type="ECO:0000313" key="4">
    <source>
        <dbReference type="Proteomes" id="UP000283269"/>
    </source>
</evidence>
<dbReference type="Gene3D" id="1.10.472.80">
    <property type="entry name" value="Ypt/Rab-GAP domain of gyp1p, domain 3"/>
    <property type="match status" value="1"/>
</dbReference>
<dbReference type="InParanoid" id="A0A409VYA0"/>
<feature type="compositionally biased region" description="Basic and acidic residues" evidence="1">
    <location>
        <begin position="101"/>
        <end position="113"/>
    </location>
</feature>
<dbReference type="PANTHER" id="PTHR40903">
    <property type="entry name" value="GLYCINE-RICH CELL WALL STRUCTURAL PROTEIN 1-LIKE"/>
    <property type="match status" value="1"/>
</dbReference>
<feature type="region of interest" description="Disordered" evidence="1">
    <location>
        <begin position="1265"/>
        <end position="1318"/>
    </location>
</feature>
<dbReference type="OrthoDB" id="159449at2759"/>
<dbReference type="Pfam" id="PF00566">
    <property type="entry name" value="RabGAP-TBC"/>
    <property type="match status" value="1"/>
</dbReference>
<feature type="compositionally biased region" description="Polar residues" evidence="1">
    <location>
        <begin position="87"/>
        <end position="96"/>
    </location>
</feature>
<feature type="compositionally biased region" description="Pro residues" evidence="1">
    <location>
        <begin position="543"/>
        <end position="557"/>
    </location>
</feature>
<feature type="region of interest" description="Disordered" evidence="1">
    <location>
        <begin position="1143"/>
        <end position="1252"/>
    </location>
</feature>
<feature type="compositionally biased region" description="Low complexity" evidence="1">
    <location>
        <begin position="331"/>
        <end position="346"/>
    </location>
</feature>
<feature type="compositionally biased region" description="Gly residues" evidence="1">
    <location>
        <begin position="1039"/>
        <end position="1062"/>
    </location>
</feature>
<feature type="compositionally biased region" description="Low complexity" evidence="1">
    <location>
        <begin position="1265"/>
        <end position="1295"/>
    </location>
</feature>
<dbReference type="InterPro" id="IPR035969">
    <property type="entry name" value="Rab-GAP_TBC_sf"/>
</dbReference>
<evidence type="ECO:0000259" key="2">
    <source>
        <dbReference type="PROSITE" id="PS50086"/>
    </source>
</evidence>
<name>A0A409VYA0_PSICY</name>
<evidence type="ECO:0000313" key="3">
    <source>
        <dbReference type="EMBL" id="PPQ71211.1"/>
    </source>
</evidence>
<keyword evidence="4" id="KW-1185">Reference proteome</keyword>
<feature type="compositionally biased region" description="Low complexity" evidence="1">
    <location>
        <begin position="1012"/>
        <end position="1022"/>
    </location>
</feature>